<dbReference type="InterPro" id="IPR058163">
    <property type="entry name" value="LysR-type_TF_proteobact-type"/>
</dbReference>
<dbReference type="Pfam" id="PF00126">
    <property type="entry name" value="HTH_1"/>
    <property type="match status" value="1"/>
</dbReference>
<keyword evidence="7" id="KW-1185">Reference proteome</keyword>
<reference evidence="6" key="1">
    <citation type="journal article" date="2014" name="Int. J. Syst. Evol. Microbiol.">
        <title>Complete genome sequence of Corynebacterium casei LMG S-19264T (=DSM 44701T), isolated from a smear-ripened cheese.</title>
        <authorList>
            <consortium name="US DOE Joint Genome Institute (JGI-PGF)"/>
            <person name="Walter F."/>
            <person name="Albersmeier A."/>
            <person name="Kalinowski J."/>
            <person name="Ruckert C."/>
        </authorList>
    </citation>
    <scope>NUCLEOTIDE SEQUENCE</scope>
    <source>
        <strain evidence="6">CGMCC 1.15360</strain>
    </source>
</reference>
<accession>A0A916YX29</accession>
<dbReference type="OrthoDB" id="9787460at2"/>
<dbReference type="Gene3D" id="1.10.10.10">
    <property type="entry name" value="Winged helix-like DNA-binding domain superfamily/Winged helix DNA-binding domain"/>
    <property type="match status" value="1"/>
</dbReference>
<dbReference type="GO" id="GO:0003700">
    <property type="term" value="F:DNA-binding transcription factor activity"/>
    <property type="evidence" value="ECO:0007669"/>
    <property type="project" value="InterPro"/>
</dbReference>
<evidence type="ECO:0000313" key="7">
    <source>
        <dbReference type="Proteomes" id="UP000612349"/>
    </source>
</evidence>
<gene>
    <name evidence="6" type="ORF">GCM10010990_13190</name>
</gene>
<dbReference type="Pfam" id="PF03466">
    <property type="entry name" value="LysR_substrate"/>
    <property type="match status" value="1"/>
</dbReference>
<dbReference type="GO" id="GO:0006351">
    <property type="term" value="P:DNA-templated transcription"/>
    <property type="evidence" value="ECO:0007669"/>
    <property type="project" value="TreeGrafter"/>
</dbReference>
<dbReference type="EMBL" id="BMIP01000002">
    <property type="protein sequence ID" value="GGD65076.1"/>
    <property type="molecule type" value="Genomic_DNA"/>
</dbReference>
<protein>
    <submittedName>
        <fullName evidence="6">LysR family transcriptional regulator</fullName>
    </submittedName>
</protein>
<dbReference type="PANTHER" id="PTHR30537:SF3">
    <property type="entry name" value="TRANSCRIPTIONAL REGULATORY PROTEIN"/>
    <property type="match status" value="1"/>
</dbReference>
<dbReference type="Proteomes" id="UP000612349">
    <property type="component" value="Unassembled WGS sequence"/>
</dbReference>
<evidence type="ECO:0000259" key="5">
    <source>
        <dbReference type="PROSITE" id="PS50931"/>
    </source>
</evidence>
<dbReference type="PANTHER" id="PTHR30537">
    <property type="entry name" value="HTH-TYPE TRANSCRIPTIONAL REGULATOR"/>
    <property type="match status" value="1"/>
</dbReference>
<dbReference type="SUPFAM" id="SSF53850">
    <property type="entry name" value="Periplasmic binding protein-like II"/>
    <property type="match status" value="1"/>
</dbReference>
<keyword evidence="4" id="KW-0804">Transcription</keyword>
<dbReference type="PROSITE" id="PS50931">
    <property type="entry name" value="HTH_LYSR"/>
    <property type="match status" value="1"/>
</dbReference>
<evidence type="ECO:0000313" key="6">
    <source>
        <dbReference type="EMBL" id="GGD65076.1"/>
    </source>
</evidence>
<evidence type="ECO:0000256" key="1">
    <source>
        <dbReference type="ARBA" id="ARBA00009437"/>
    </source>
</evidence>
<reference evidence="6" key="2">
    <citation type="submission" date="2020-09" db="EMBL/GenBank/DDBJ databases">
        <authorList>
            <person name="Sun Q."/>
            <person name="Zhou Y."/>
        </authorList>
    </citation>
    <scope>NUCLEOTIDE SEQUENCE</scope>
    <source>
        <strain evidence="6">CGMCC 1.15360</strain>
    </source>
</reference>
<dbReference type="Gene3D" id="3.40.190.290">
    <property type="match status" value="1"/>
</dbReference>
<feature type="domain" description="HTH lysR-type" evidence="5">
    <location>
        <begin position="4"/>
        <end position="61"/>
    </location>
</feature>
<evidence type="ECO:0000256" key="2">
    <source>
        <dbReference type="ARBA" id="ARBA00023015"/>
    </source>
</evidence>
<dbReference type="RefSeq" id="WP_066775347.1">
    <property type="nucleotide sequence ID" value="NZ_BMIP01000002.1"/>
</dbReference>
<organism evidence="6 7">
    <name type="scientific">Croceicoccus mobilis</name>
    <dbReference type="NCBI Taxonomy" id="1703339"/>
    <lineage>
        <taxon>Bacteria</taxon>
        <taxon>Pseudomonadati</taxon>
        <taxon>Pseudomonadota</taxon>
        <taxon>Alphaproteobacteria</taxon>
        <taxon>Sphingomonadales</taxon>
        <taxon>Erythrobacteraceae</taxon>
        <taxon>Croceicoccus</taxon>
    </lineage>
</organism>
<dbReference type="AlphaFoldDB" id="A0A916YX29"/>
<keyword evidence="3" id="KW-0238">DNA-binding</keyword>
<comment type="caution">
    <text evidence="6">The sequence shown here is derived from an EMBL/GenBank/DDBJ whole genome shotgun (WGS) entry which is preliminary data.</text>
</comment>
<dbReference type="GO" id="GO:0043565">
    <property type="term" value="F:sequence-specific DNA binding"/>
    <property type="evidence" value="ECO:0007669"/>
    <property type="project" value="TreeGrafter"/>
</dbReference>
<evidence type="ECO:0000256" key="4">
    <source>
        <dbReference type="ARBA" id="ARBA00023163"/>
    </source>
</evidence>
<dbReference type="InterPro" id="IPR005119">
    <property type="entry name" value="LysR_subst-bd"/>
</dbReference>
<keyword evidence="2" id="KW-0805">Transcription regulation</keyword>
<dbReference type="InterPro" id="IPR036390">
    <property type="entry name" value="WH_DNA-bd_sf"/>
</dbReference>
<comment type="similarity">
    <text evidence="1">Belongs to the LysR transcriptional regulatory family.</text>
</comment>
<proteinExistence type="inferred from homology"/>
<dbReference type="InterPro" id="IPR000847">
    <property type="entry name" value="LysR_HTH_N"/>
</dbReference>
<name>A0A916YX29_9SPHN</name>
<sequence length="302" mass="32904">MQQVDWSDYQVFLALAQAGRTGDAAHLLGVDSTTVSRRLKRLEHALGAVLFERGRDGHQLTEAGETLFDEVSTMARAASRIEDSAEGDGGLGGTLRISVSEGFGSWFLARHLPDLADAHPSLTIDLVASSGFLNPSKREADIAVMLSRPRSGQLIARKLSDYALRLYATQDYIEQVGKPQTPLQLTEGHRLIGYVPELVYAPELVYLDELHPGLKATLRSSSINAQHRMIAQGAGLGVLPCFIGDSDPRLIQVLPHHMILRNFWLVTHADTNTLARVKTGKDWLLQTVAANRNVLLSGASPG</sequence>
<dbReference type="InterPro" id="IPR036388">
    <property type="entry name" value="WH-like_DNA-bd_sf"/>
</dbReference>
<dbReference type="SUPFAM" id="SSF46785">
    <property type="entry name" value="Winged helix' DNA-binding domain"/>
    <property type="match status" value="1"/>
</dbReference>
<evidence type="ECO:0000256" key="3">
    <source>
        <dbReference type="ARBA" id="ARBA00023125"/>
    </source>
</evidence>